<dbReference type="InterPro" id="IPR023214">
    <property type="entry name" value="HAD_sf"/>
</dbReference>
<keyword evidence="3 5" id="KW-0378">Hydrolase</keyword>
<dbReference type="Gene3D" id="3.40.50.1000">
    <property type="entry name" value="HAD superfamily/HAD-like"/>
    <property type="match status" value="1"/>
</dbReference>
<evidence type="ECO:0000256" key="2">
    <source>
        <dbReference type="ARBA" id="ARBA00022723"/>
    </source>
</evidence>
<dbReference type="EMBL" id="JACOOR010000004">
    <property type="protein sequence ID" value="MBC5659659.1"/>
    <property type="molecule type" value="Genomic_DNA"/>
</dbReference>
<keyword evidence="2" id="KW-0479">Metal-binding</keyword>
<keyword evidence="4" id="KW-0460">Magnesium</keyword>
<dbReference type="InterPro" id="IPR041492">
    <property type="entry name" value="HAD_2"/>
</dbReference>
<dbReference type="InterPro" id="IPR051400">
    <property type="entry name" value="HAD-like_hydrolase"/>
</dbReference>
<dbReference type="Pfam" id="PF13419">
    <property type="entry name" value="HAD_2"/>
    <property type="match status" value="1"/>
</dbReference>
<accession>A0A923LBV6</accession>
<evidence type="ECO:0000313" key="6">
    <source>
        <dbReference type="Proteomes" id="UP000649345"/>
    </source>
</evidence>
<comment type="caution">
    <text evidence="5">The sequence shown here is derived from an EMBL/GenBank/DDBJ whole genome shotgun (WGS) entry which is preliminary data.</text>
</comment>
<organism evidence="5 6">
    <name type="scientific">Anaerosacchariphilus hominis</name>
    <dbReference type="NCBI Taxonomy" id="2763017"/>
    <lineage>
        <taxon>Bacteria</taxon>
        <taxon>Bacillati</taxon>
        <taxon>Bacillota</taxon>
        <taxon>Clostridia</taxon>
        <taxon>Lachnospirales</taxon>
        <taxon>Lachnospiraceae</taxon>
        <taxon>Anaerosacchariphilus</taxon>
    </lineage>
</organism>
<proteinExistence type="predicted"/>
<dbReference type="GO" id="GO:0016791">
    <property type="term" value="F:phosphatase activity"/>
    <property type="evidence" value="ECO:0007669"/>
    <property type="project" value="TreeGrafter"/>
</dbReference>
<gene>
    <name evidence="5" type="ORF">H8S44_07740</name>
</gene>
<dbReference type="NCBIfam" id="TIGR01549">
    <property type="entry name" value="HAD-SF-IA-v1"/>
    <property type="match status" value="1"/>
</dbReference>
<comment type="cofactor">
    <cofactor evidence="1">
        <name>Mg(2+)</name>
        <dbReference type="ChEBI" id="CHEBI:18420"/>
    </cofactor>
</comment>
<evidence type="ECO:0000256" key="1">
    <source>
        <dbReference type="ARBA" id="ARBA00001946"/>
    </source>
</evidence>
<evidence type="ECO:0000256" key="3">
    <source>
        <dbReference type="ARBA" id="ARBA00022801"/>
    </source>
</evidence>
<dbReference type="Proteomes" id="UP000649345">
    <property type="component" value="Unassembled WGS sequence"/>
</dbReference>
<dbReference type="SFLD" id="SFLDS00003">
    <property type="entry name" value="Haloacid_Dehalogenase"/>
    <property type="match status" value="1"/>
</dbReference>
<dbReference type="SFLD" id="SFLDG01129">
    <property type="entry name" value="C1.5:_HAD__Beta-PGM__Phosphata"/>
    <property type="match status" value="1"/>
</dbReference>
<dbReference type="GO" id="GO:0046872">
    <property type="term" value="F:metal ion binding"/>
    <property type="evidence" value="ECO:0007669"/>
    <property type="project" value="UniProtKB-KW"/>
</dbReference>
<protein>
    <submittedName>
        <fullName evidence="5">HAD family hydrolase</fullName>
    </submittedName>
</protein>
<evidence type="ECO:0000313" key="5">
    <source>
        <dbReference type="EMBL" id="MBC5659659.1"/>
    </source>
</evidence>
<dbReference type="InterPro" id="IPR036412">
    <property type="entry name" value="HAD-like_sf"/>
</dbReference>
<dbReference type="RefSeq" id="WP_186871972.1">
    <property type="nucleotide sequence ID" value="NZ_JACOOR010000004.1"/>
</dbReference>
<dbReference type="NCBIfam" id="TIGR01509">
    <property type="entry name" value="HAD-SF-IA-v3"/>
    <property type="match status" value="1"/>
</dbReference>
<keyword evidence="6" id="KW-1185">Reference proteome</keyword>
<dbReference type="InterPro" id="IPR006439">
    <property type="entry name" value="HAD-SF_hydro_IA"/>
</dbReference>
<name>A0A923LBV6_9FIRM</name>
<dbReference type="PANTHER" id="PTHR46470">
    <property type="entry name" value="N-ACYLNEURAMINATE-9-PHOSPHATASE"/>
    <property type="match status" value="1"/>
</dbReference>
<dbReference type="PANTHER" id="PTHR46470:SF2">
    <property type="entry name" value="GLYCERALDEHYDE 3-PHOSPHATE PHOSPHATASE"/>
    <property type="match status" value="1"/>
</dbReference>
<sequence length="241" mass="28129">MIKEVIFDIDDTLYDYEVGDEAGMERTAVYAEAELQMSREEFLALHEKLRLETNKRLGMDNAVIHSRSIRLQNMLELMEKPIFPHLRKMYDLYWQAFFEVCKPEPGCMELMEKLKKRGITIGIGTDMTARMQYEKLEKLGYAPYINHMVTSQEAGYEKPHRLFMERCIQKAGCRPEECIFVGDNIRKDVLGAANAGMYAVWYNAKCKERPADVDLKPEQYHEIRSYQEFLPWMDGLAGGEE</sequence>
<dbReference type="GO" id="GO:0044281">
    <property type="term" value="P:small molecule metabolic process"/>
    <property type="evidence" value="ECO:0007669"/>
    <property type="project" value="UniProtKB-ARBA"/>
</dbReference>
<dbReference type="SUPFAM" id="SSF56784">
    <property type="entry name" value="HAD-like"/>
    <property type="match status" value="1"/>
</dbReference>
<dbReference type="AlphaFoldDB" id="A0A923LBV6"/>
<dbReference type="PRINTS" id="PR00413">
    <property type="entry name" value="HADHALOGNASE"/>
</dbReference>
<evidence type="ECO:0000256" key="4">
    <source>
        <dbReference type="ARBA" id="ARBA00022842"/>
    </source>
</evidence>
<reference evidence="5" key="1">
    <citation type="submission" date="2020-08" db="EMBL/GenBank/DDBJ databases">
        <title>Genome public.</title>
        <authorList>
            <person name="Liu C."/>
            <person name="Sun Q."/>
        </authorList>
    </citation>
    <scope>NUCLEOTIDE SEQUENCE</scope>
    <source>
        <strain evidence="5">NSJ-68</strain>
    </source>
</reference>
<dbReference type="Gene3D" id="1.10.150.520">
    <property type="match status" value="1"/>
</dbReference>